<accession>A0A504Y177</accession>
<dbReference type="VEuPathDB" id="TriTrypDB:LDHU3_18.1950"/>
<evidence type="ECO:0000313" key="3">
    <source>
        <dbReference type="Proteomes" id="UP000318821"/>
    </source>
</evidence>
<reference evidence="3" key="1">
    <citation type="submission" date="2019-02" db="EMBL/GenBank/DDBJ databases">
        <title>FDA dAtabase for Regulatory Grade micrObial Sequences (FDA-ARGOS): Supporting development and validation of Infectious Disease Dx tests.</title>
        <authorList>
            <person name="Duncan R."/>
            <person name="Fisher C."/>
            <person name="Tallon L."/>
            <person name="Sadzewicz L."/>
            <person name="Sengamalay N."/>
            <person name="Ott S."/>
            <person name="Godinez A."/>
            <person name="Nagaraj S."/>
            <person name="Vavikolanu K."/>
            <person name="Vyas G."/>
            <person name="Nadendla S."/>
            <person name="Aluvathingal J."/>
            <person name="Sichtig H."/>
        </authorList>
    </citation>
    <scope>NUCLEOTIDE SEQUENCE [LARGE SCALE GENOMIC DNA]</scope>
    <source>
        <strain evidence="3">FDAARGOS_360</strain>
    </source>
</reference>
<proteinExistence type="predicted"/>
<reference evidence="1" key="3">
    <citation type="submission" date="2020-06" db="EMBL/GenBank/DDBJ databases">
        <authorList>
            <person name="Camacho E."/>
            <person name="Gonzalez-de la Fuente S."/>
            <person name="Rastrojo A."/>
            <person name="Peiro-Pastor R."/>
            <person name="Solana JC."/>
            <person name="Tabera L."/>
            <person name="Gamarro F."/>
            <person name="Carrasco-Ramiro F."/>
            <person name="Requena JM."/>
            <person name="Aguado B."/>
        </authorList>
    </citation>
    <scope>NUCLEOTIDE SEQUENCE</scope>
</reference>
<dbReference type="Proteomes" id="UP000601710">
    <property type="component" value="Chromosome 18"/>
</dbReference>
<evidence type="ECO:0000313" key="1">
    <source>
        <dbReference type="EMBL" id="CAC5429371.1"/>
    </source>
</evidence>
<gene>
    <name evidence="2" type="ORF">CGC20_39015</name>
    <name evidence="1" type="ORF">LDHU3_18.1950</name>
</gene>
<dbReference type="EMBL" id="LR812638">
    <property type="protein sequence ID" value="CAC5429371.1"/>
    <property type="molecule type" value="Genomic_DNA"/>
</dbReference>
<dbReference type="EMBL" id="RHLD01000027">
    <property type="protein sequence ID" value="TPP55202.1"/>
    <property type="molecule type" value="Genomic_DNA"/>
</dbReference>
<dbReference type="Proteomes" id="UP000318821">
    <property type="component" value="Unassembled WGS sequence"/>
</dbReference>
<evidence type="ECO:0000313" key="2">
    <source>
        <dbReference type="EMBL" id="TPP55202.1"/>
    </source>
</evidence>
<organism evidence="2 3">
    <name type="scientific">Leishmania donovani</name>
    <dbReference type="NCBI Taxonomy" id="5661"/>
    <lineage>
        <taxon>Eukaryota</taxon>
        <taxon>Discoba</taxon>
        <taxon>Euglenozoa</taxon>
        <taxon>Kinetoplastea</taxon>
        <taxon>Metakinetoplastina</taxon>
        <taxon>Trypanosomatida</taxon>
        <taxon>Trypanosomatidae</taxon>
        <taxon>Leishmaniinae</taxon>
        <taxon>Leishmania</taxon>
    </lineage>
</organism>
<reference evidence="2" key="2">
    <citation type="submission" date="2019-02" db="EMBL/GenBank/DDBJ databases">
        <title>FDA dAtabase for Regulatory Grade micrObial Sequences (FDA-ARGOS): Supporting development and validation of Infectious Disease Dx tests.</title>
        <authorList>
            <person name="Duncan R."/>
            <person name="Fisher C."/>
            <person name="Tallon L.J."/>
            <person name="Sadzewicz L."/>
            <person name="Sengamalay N."/>
            <person name="Ott S."/>
            <person name="Godinez A."/>
            <person name="Nagaraj S."/>
            <person name="Nadendla S."/>
            <person name="Sichtig H."/>
        </authorList>
    </citation>
    <scope>NUCLEOTIDE SEQUENCE</scope>
    <source>
        <strain evidence="2">FDAARGOS_360</strain>
    </source>
</reference>
<dbReference type="VEuPathDB" id="TriTrypDB:LdBPK_181540.1"/>
<name>A0A504Y177_LEIDO</name>
<dbReference type="AlphaFoldDB" id="A0A504Y177"/>
<dbReference type="Gene3D" id="3.30.710.10">
    <property type="entry name" value="Potassium Channel Kv1.1, Chain A"/>
    <property type="match status" value="1"/>
</dbReference>
<dbReference type="InterPro" id="IPR011333">
    <property type="entry name" value="SKP1/BTB/POZ_sf"/>
</dbReference>
<sequence length="419" mass="44379">MAAPDTSVSRTADTASDVDNGDDVVAFVVGDGQHKLYFSKRALMRHAPFFRAYFTEHAAEVAAASGGGSGATTVVLRHVKPRSAEAALRLCHSAHHSDDGLFWLLQRECEKADEAHKPEALQAVLSLYAACVKFELYEYAKAASATAAGAVTAHTVYDVLKTCARYATTLLPETRRAVGLDVLLAACYAFMRTSGAWQGERRWRRLYEQYPELSEIVAAASAATATSSAHGESSASAAAGGSPSPLRRVLLSPQKEPATAGSSATVMPESAAPLPDVFAGHLRQTEGLALAAQWRCRTMSAEVTALRESCAALEVTAHRDEAAAAEVALYLGEVRVYVQALGCAEAEMQQLCAAAATMCAAPSSSAAAASTLHELRYALQRASAWAAERKAAVDELLAMEQDAVCELDAELARLRAVIC</sequence>
<protein>
    <submittedName>
        <fullName evidence="2">BTB/POZ domain family protein</fullName>
    </submittedName>
    <submittedName>
        <fullName evidence="1">BTB/POZ_domain_containing_protein_putative/Pfam:P F00651</fullName>
    </submittedName>
</protein>
<dbReference type="VEuPathDB" id="TriTrypDB:LdCL_180020700"/>